<organism evidence="4">
    <name type="scientific">Chromera velia CCMP2878</name>
    <dbReference type="NCBI Taxonomy" id="1169474"/>
    <lineage>
        <taxon>Eukaryota</taxon>
        <taxon>Sar</taxon>
        <taxon>Alveolata</taxon>
        <taxon>Colpodellida</taxon>
        <taxon>Chromeraceae</taxon>
        <taxon>Chromera</taxon>
    </lineage>
</organism>
<feature type="region of interest" description="Disordered" evidence="1">
    <location>
        <begin position="38"/>
        <end position="57"/>
    </location>
</feature>
<gene>
    <name evidence="4" type="ORF">Cvel_6331</name>
</gene>
<proteinExistence type="predicted"/>
<feature type="chain" id="PRO_5005191828" evidence="3">
    <location>
        <begin position="21"/>
        <end position="201"/>
    </location>
</feature>
<keyword evidence="3" id="KW-0732">Signal</keyword>
<evidence type="ECO:0000256" key="1">
    <source>
        <dbReference type="SAM" id="MobiDB-lite"/>
    </source>
</evidence>
<feature type="signal peptide" evidence="3">
    <location>
        <begin position="1"/>
        <end position="20"/>
    </location>
</feature>
<keyword evidence="2" id="KW-1133">Transmembrane helix</keyword>
<dbReference type="AlphaFoldDB" id="A0A0G4HCK4"/>
<dbReference type="EMBL" id="CDMZ01002290">
    <property type="protein sequence ID" value="CEM41696.1"/>
    <property type="molecule type" value="Genomic_DNA"/>
</dbReference>
<evidence type="ECO:0000256" key="2">
    <source>
        <dbReference type="SAM" id="Phobius"/>
    </source>
</evidence>
<accession>A0A0G4HCK4</accession>
<keyword evidence="2" id="KW-0812">Transmembrane</keyword>
<dbReference type="VEuPathDB" id="CryptoDB:Cvel_6331"/>
<evidence type="ECO:0000313" key="4">
    <source>
        <dbReference type="EMBL" id="CEM41696.1"/>
    </source>
</evidence>
<reference evidence="4" key="1">
    <citation type="submission" date="2014-11" db="EMBL/GenBank/DDBJ databases">
        <authorList>
            <person name="Otto D Thomas"/>
            <person name="Naeem Raeece"/>
        </authorList>
    </citation>
    <scope>NUCLEOTIDE SEQUENCE</scope>
</reference>
<dbReference type="PANTHER" id="PTHR37231">
    <property type="entry name" value="EXPRESSED PROTEIN"/>
    <property type="match status" value="1"/>
</dbReference>
<keyword evidence="2" id="KW-0472">Membrane</keyword>
<dbReference type="PANTHER" id="PTHR37231:SF2">
    <property type="entry name" value="EXPRESSED PROTEIN"/>
    <property type="match status" value="1"/>
</dbReference>
<name>A0A0G4HCK4_9ALVE</name>
<feature type="transmembrane region" description="Helical" evidence="2">
    <location>
        <begin position="160"/>
        <end position="181"/>
    </location>
</feature>
<evidence type="ECO:0000256" key="3">
    <source>
        <dbReference type="SAM" id="SignalP"/>
    </source>
</evidence>
<protein>
    <submittedName>
        <fullName evidence="4">Uncharacterized protein</fullName>
    </submittedName>
</protein>
<feature type="transmembrane region" description="Helical" evidence="2">
    <location>
        <begin position="88"/>
        <end position="109"/>
    </location>
</feature>
<feature type="transmembrane region" description="Helical" evidence="2">
    <location>
        <begin position="121"/>
        <end position="140"/>
    </location>
</feature>
<sequence>MSKQVFMVLAAATCLLPCECFTTPPSLPRHLSRSSIFSRGDHKGVPGTPSGFSETPFPVSDRAVSLKMSEEDQGESTDVESLKALGPATFVATGTAPLLPFYFWSLYTLRTTGCGLPAGPFGLYGALEGFSYLAVVAMVGLSAYTKVKTGKGLPAGPGGFIGAVEGIAYLGAVAGLAVLALQVAQYGYIPNAVPSEGAVCS</sequence>